<dbReference type="STRING" id="1385699.A7A78_01015"/>
<proteinExistence type="predicted"/>
<dbReference type="EMBL" id="LXIE01000001">
    <property type="protein sequence ID" value="OAD92518.1"/>
    <property type="molecule type" value="Genomic_DNA"/>
</dbReference>
<reference evidence="1 2" key="1">
    <citation type="submission" date="2016-05" db="EMBL/GenBank/DDBJ databases">
        <title>Genome sequencing of Vitellibacter soesokkakensis RSSK-12.</title>
        <authorList>
            <person name="Thevarajoo S."/>
            <person name="Selvaratnam C."/>
            <person name="Goh K.M."/>
            <person name="Chan K.-G."/>
            <person name="Chong C.S."/>
        </authorList>
    </citation>
    <scope>NUCLEOTIDE SEQUENCE [LARGE SCALE GENOMIC DNA]</scope>
    <source>
        <strain evidence="1 2">RSSK-12</strain>
    </source>
</reference>
<evidence type="ECO:0008006" key="3">
    <source>
        <dbReference type="Google" id="ProtNLM"/>
    </source>
</evidence>
<dbReference type="AlphaFoldDB" id="A0A1A9LGS8"/>
<keyword evidence="2" id="KW-1185">Reference proteome</keyword>
<name>A0A1A9LGS8_9FLAO</name>
<evidence type="ECO:0000313" key="2">
    <source>
        <dbReference type="Proteomes" id="UP000077552"/>
    </source>
</evidence>
<organism evidence="1 2">
    <name type="scientific">Aequorivita soesokkakensis</name>
    <dbReference type="NCBI Taxonomy" id="1385699"/>
    <lineage>
        <taxon>Bacteria</taxon>
        <taxon>Pseudomonadati</taxon>
        <taxon>Bacteroidota</taxon>
        <taxon>Flavobacteriia</taxon>
        <taxon>Flavobacteriales</taxon>
        <taxon>Flavobacteriaceae</taxon>
        <taxon>Aequorivita</taxon>
    </lineage>
</organism>
<dbReference type="RefSeq" id="WP_068760353.1">
    <property type="nucleotide sequence ID" value="NZ_LXIE01000001.1"/>
</dbReference>
<sequence length="146" mass="16686">MKKILLILILPILVTSCHFSNKYQNRESDRQNAEKVTAELFDYIKNSEFEKATELFGDEFYKVTSKGDLMEIFESTQKKLGRLKSTELADWNTVVSEGAIEQGVYNLSYNGEFENDNAILKITLIKNENGEIKVAGYNIQSKAFLN</sequence>
<accession>A0A1A9LGS8</accession>
<comment type="caution">
    <text evidence="1">The sequence shown here is derived from an EMBL/GenBank/DDBJ whole genome shotgun (WGS) entry which is preliminary data.</text>
</comment>
<dbReference type="OrthoDB" id="883394at2"/>
<dbReference type="Proteomes" id="UP000077552">
    <property type="component" value="Unassembled WGS sequence"/>
</dbReference>
<dbReference type="PROSITE" id="PS51257">
    <property type="entry name" value="PROKAR_LIPOPROTEIN"/>
    <property type="match status" value="1"/>
</dbReference>
<gene>
    <name evidence="1" type="ORF">A7A78_01015</name>
</gene>
<evidence type="ECO:0000313" key="1">
    <source>
        <dbReference type="EMBL" id="OAD92518.1"/>
    </source>
</evidence>
<protein>
    <recommendedName>
        <fullName evidence="3">DUF3887 domain-containing protein</fullName>
    </recommendedName>
</protein>